<keyword evidence="1" id="KW-0732">Signal</keyword>
<evidence type="ECO:0000256" key="1">
    <source>
        <dbReference type="SAM" id="SignalP"/>
    </source>
</evidence>
<protein>
    <submittedName>
        <fullName evidence="2">Uncharacterized protein</fullName>
    </submittedName>
</protein>
<accession>A0A7X1TI25</accession>
<feature type="chain" id="PRO_5031087974" evidence="1">
    <location>
        <begin position="22"/>
        <end position="511"/>
    </location>
</feature>
<sequence length="511" mass="55464">MGMRALPVITALAVMPAMALAGPGSNAPWYPSLMAFEHYDSGRSHLFAQANFHGSFAQGGNVVSARVSLDDYLTPYNVVYLGADSMFIYGGGYGDKGGIGAFVARVDPKTLKTVWANQLINTVDTNEWDYPGVVSILRDGYLYVIYGYRIAKLDPRDGHVVAGPVELPTAPTADLRDTSYNGLDALPDGTLITKTVYREKGCEEQGFSAFLDCPHPAAVPRSIIVAIDPRTLEVVDKITAEEFIGGRITSVRFQGKDYAYLAGSTKIFRYLYEDRHFSLDNSWGPVVYRDSSSGQTAASAVIVMNDWVVFEDNATPVDNPPAGPSPWMTVMAINQADTTRQFAVQPFKSFQSPSNIISFSPSSVSVDPLRNRIFALDAGPGVIGVLELDSDGLQTVWTAQQRTTEFLALIGPRERRVVVGTDIPANQAIGSNTEDTIVWREAETGRELARSELLPAVDTGTDPARLCRANVLHGAGRQGYRAYGWRCSRKRKLGVFCPGGGKLAAVARTAQ</sequence>
<evidence type="ECO:0000313" key="2">
    <source>
        <dbReference type="EMBL" id="MPW20038.1"/>
    </source>
</evidence>
<dbReference type="Proteomes" id="UP000484381">
    <property type="component" value="Unassembled WGS sequence"/>
</dbReference>
<comment type="caution">
    <text evidence="2">The sequence shown here is derived from an EMBL/GenBank/DDBJ whole genome shotgun (WGS) entry which is preliminary data.</text>
</comment>
<dbReference type="RefSeq" id="WP_152762612.1">
    <property type="nucleotide sequence ID" value="NZ_WHNP01000025.1"/>
</dbReference>
<gene>
    <name evidence="2" type="ORF">GCT13_24885</name>
</gene>
<name>A0A7X1TI25_9BURK</name>
<feature type="signal peptide" evidence="1">
    <location>
        <begin position="1"/>
        <end position="21"/>
    </location>
</feature>
<proteinExistence type="predicted"/>
<reference evidence="2 3" key="1">
    <citation type="submission" date="2019-10" db="EMBL/GenBank/DDBJ databases">
        <title>Paraburkholderia sp. isolated from nodules of Mimosa pudica from Brazilian Atlantic Forest soils.</title>
        <authorList>
            <person name="Paulitsch F."/>
            <person name="Hungria M."/>
            <person name="Dall'Agnol R."/>
        </authorList>
    </citation>
    <scope>NUCLEOTIDE SEQUENCE [LARGE SCALE GENOMIC DNA]</scope>
    <source>
        <strain evidence="2 3">CNPSo 3157</strain>
    </source>
</reference>
<evidence type="ECO:0000313" key="3">
    <source>
        <dbReference type="Proteomes" id="UP000484381"/>
    </source>
</evidence>
<dbReference type="AlphaFoldDB" id="A0A7X1TI25"/>
<dbReference type="SUPFAM" id="SSF63829">
    <property type="entry name" value="Calcium-dependent phosphotriesterase"/>
    <property type="match status" value="1"/>
</dbReference>
<dbReference type="EMBL" id="WHNP01000025">
    <property type="protein sequence ID" value="MPW20038.1"/>
    <property type="molecule type" value="Genomic_DNA"/>
</dbReference>
<keyword evidence="3" id="KW-1185">Reference proteome</keyword>
<organism evidence="2 3">
    <name type="scientific">Paraburkholderia franconis</name>
    <dbReference type="NCBI Taxonomy" id="2654983"/>
    <lineage>
        <taxon>Bacteria</taxon>
        <taxon>Pseudomonadati</taxon>
        <taxon>Pseudomonadota</taxon>
        <taxon>Betaproteobacteria</taxon>
        <taxon>Burkholderiales</taxon>
        <taxon>Burkholderiaceae</taxon>
        <taxon>Paraburkholderia</taxon>
    </lineage>
</organism>